<proteinExistence type="predicted"/>
<reference evidence="1 2" key="1">
    <citation type="submission" date="2017-09" db="EMBL/GenBank/DDBJ databases">
        <title>Bacterial strain isolated from the female urinary microbiota.</title>
        <authorList>
            <person name="Thomas-White K."/>
            <person name="Kumar N."/>
            <person name="Forster S."/>
            <person name="Putonti C."/>
            <person name="Lawley T."/>
            <person name="Wolfe A.J."/>
        </authorList>
    </citation>
    <scope>NUCLEOTIDE SEQUENCE [LARGE SCALE GENOMIC DNA]</scope>
    <source>
        <strain evidence="1 2">UMB0186</strain>
    </source>
</reference>
<evidence type="ECO:0000313" key="1">
    <source>
        <dbReference type="EMBL" id="PMC51918.1"/>
    </source>
</evidence>
<protein>
    <recommendedName>
        <fullName evidence="3">Phage protein</fullName>
    </recommendedName>
</protein>
<dbReference type="Proteomes" id="UP000235670">
    <property type="component" value="Unassembled WGS sequence"/>
</dbReference>
<name>A0A2N6SD85_9BACL</name>
<accession>A0A2N6SD85</accession>
<dbReference type="EMBL" id="PNGT01000009">
    <property type="protein sequence ID" value="PMC51918.1"/>
    <property type="molecule type" value="Genomic_DNA"/>
</dbReference>
<evidence type="ECO:0000313" key="2">
    <source>
        <dbReference type="Proteomes" id="UP000235670"/>
    </source>
</evidence>
<dbReference type="AlphaFoldDB" id="A0A2N6SD85"/>
<dbReference type="RefSeq" id="WP_102190210.1">
    <property type="nucleotide sequence ID" value="NZ_PNGT01000009.1"/>
</dbReference>
<gene>
    <name evidence="1" type="ORF">CJ218_07915</name>
</gene>
<dbReference type="Pfam" id="PF17318">
    <property type="entry name" value="DUF5361"/>
    <property type="match status" value="1"/>
</dbReference>
<sequence>MLNTDEDAVICDLAETYRIYNYKDMPPETVAIFCNGLRDDSRIKMKMSGQKVKLDTMLLASTVDRLSLLVWAKTKDGQKGRNKPKSLVDGINKPVKVKEELAFTTGEEFERIRNKILKEGG</sequence>
<dbReference type="InterPro" id="IPR035286">
    <property type="entry name" value="DUF5361"/>
</dbReference>
<dbReference type="OrthoDB" id="1655904at2"/>
<comment type="caution">
    <text evidence="1">The sequence shown here is derived from an EMBL/GenBank/DDBJ whole genome shotgun (WGS) entry which is preliminary data.</text>
</comment>
<evidence type="ECO:0008006" key="3">
    <source>
        <dbReference type="Google" id="ProtNLM"/>
    </source>
</evidence>
<organism evidence="1 2">
    <name type="scientific">Gemella sanguinis</name>
    <dbReference type="NCBI Taxonomy" id="84135"/>
    <lineage>
        <taxon>Bacteria</taxon>
        <taxon>Bacillati</taxon>
        <taxon>Bacillota</taxon>
        <taxon>Bacilli</taxon>
        <taxon>Bacillales</taxon>
        <taxon>Gemellaceae</taxon>
        <taxon>Gemella</taxon>
    </lineage>
</organism>